<dbReference type="RefSeq" id="WP_094254324.1">
    <property type="nucleotide sequence ID" value="NZ_NNCE01000001.1"/>
</dbReference>
<accession>A0A4R6IFN6</accession>
<reference evidence="1 2" key="1">
    <citation type="submission" date="2019-03" db="EMBL/GenBank/DDBJ databases">
        <title>Genomic Encyclopedia of Archaeal and Bacterial Type Strains, Phase II (KMG-II): from individual species to whole genera.</title>
        <authorList>
            <person name="Goeker M."/>
        </authorList>
    </citation>
    <scope>NUCLEOTIDE SEQUENCE [LARGE SCALE GENOMIC DNA]</scope>
    <source>
        <strain evidence="1 2">ATCC 700618</strain>
    </source>
</reference>
<dbReference type="SUPFAM" id="SSF52980">
    <property type="entry name" value="Restriction endonuclease-like"/>
    <property type="match status" value="1"/>
</dbReference>
<dbReference type="OrthoDB" id="403948at2"/>
<dbReference type="Proteomes" id="UP000295518">
    <property type="component" value="Unassembled WGS sequence"/>
</dbReference>
<dbReference type="EMBL" id="SNWN01000009">
    <property type="protein sequence ID" value="TDO21163.1"/>
    <property type="molecule type" value="Genomic_DNA"/>
</dbReference>
<dbReference type="Gene3D" id="3.90.320.10">
    <property type="match status" value="1"/>
</dbReference>
<dbReference type="AlphaFoldDB" id="A0A4R6IFN6"/>
<evidence type="ECO:0008006" key="3">
    <source>
        <dbReference type="Google" id="ProtNLM"/>
    </source>
</evidence>
<comment type="caution">
    <text evidence="1">The sequence shown here is derived from an EMBL/GenBank/DDBJ whole genome shotgun (WGS) entry which is preliminary data.</text>
</comment>
<name>A0A4R6IFN6_9MOLU</name>
<organism evidence="1 2">
    <name type="scientific">Mycoplasma testudineum</name>
    <dbReference type="NCBI Taxonomy" id="244584"/>
    <lineage>
        <taxon>Bacteria</taxon>
        <taxon>Bacillati</taxon>
        <taxon>Mycoplasmatota</taxon>
        <taxon>Mollicutes</taxon>
        <taxon>Mycoplasmataceae</taxon>
        <taxon>Mycoplasma</taxon>
    </lineage>
</organism>
<proteinExistence type="predicted"/>
<evidence type="ECO:0000313" key="2">
    <source>
        <dbReference type="Proteomes" id="UP000295518"/>
    </source>
</evidence>
<dbReference type="InterPro" id="IPR011335">
    <property type="entry name" value="Restrct_endonuc-II-like"/>
</dbReference>
<sequence>MKRKYYNNKDYFLDLNTKKLTLSEELHKKLLNNQMGFNKGFKKITASRASNVLALGHFDSPFAAFCDISYIGLPMLDTKYVDAGIAIEPKVLDALKSHFKNYTFETYDQKEYNFDYFADKDTVIGGTPDAYIPEINTIIEIKTTGFKNYTNWTDAPLGYQRQAQLYSFLKGSKQFWIVATFLEESDYKNPHDFPIEKRRIKTFKFKLDEAMVKNDIAYIKKWYEIYTQSGISPEFDLNKDGDLIEYLKCENEVEWQKLIDKWKEVGKANAIFEG</sequence>
<keyword evidence="2" id="KW-1185">Reference proteome</keyword>
<protein>
    <recommendedName>
        <fullName evidence="3">YqaJ-like recombinase protein</fullName>
    </recommendedName>
</protein>
<dbReference type="InterPro" id="IPR011604">
    <property type="entry name" value="PDDEXK-like_dom_sf"/>
</dbReference>
<gene>
    <name evidence="1" type="ORF">EI74_0194</name>
</gene>
<dbReference type="NCBIfam" id="NF045870">
    <property type="entry name" value="MAGa7180_fam_nucl"/>
    <property type="match status" value="1"/>
</dbReference>
<evidence type="ECO:0000313" key="1">
    <source>
        <dbReference type="EMBL" id="TDO21163.1"/>
    </source>
</evidence>